<comment type="caution">
    <text evidence="1">The sequence shown here is derived from an EMBL/GenBank/DDBJ whole genome shotgun (WGS) entry which is preliminary data.</text>
</comment>
<proteinExistence type="predicted"/>
<dbReference type="Proteomes" id="UP000188605">
    <property type="component" value="Unassembled WGS sequence"/>
</dbReference>
<name>A0ACC8XEB1_9FIRM</name>
<reference evidence="1" key="1">
    <citation type="submission" date="2016-08" db="EMBL/GenBank/DDBJ databases">
        <authorList>
            <person name="Ngugi D.K."/>
            <person name="Miyake S."/>
            <person name="Stingl U."/>
        </authorList>
    </citation>
    <scope>NUCLEOTIDE SEQUENCE</scope>
    <source>
        <strain evidence="1">SCG-B11WGA-EpuloA1</strain>
    </source>
</reference>
<evidence type="ECO:0000313" key="2">
    <source>
        <dbReference type="Proteomes" id="UP000188605"/>
    </source>
</evidence>
<gene>
    <name evidence="1" type="ORF">AN396_03650</name>
</gene>
<sequence length="261" mass="30073">MKEALYNKLGGKTIAIDGKSIRSTSKFKETDRKSALHIASAYVSELKMVIGSKECITKTGEITAFRELIEMLDIEGCMIVADALHCKKESAKAVIKAKADYLLVVKKNEPKLKESIDNHIKNENTYKESKLEKNSGRIEKRTAYVCYEIEDIYNKDKWQNISMIGAIHKECTKNGKITSEWHYYISSKKLSTKELLSYARNEWAVEAMHWLLDVHYGEDKTRVWDANLQKNLNLLRKITKQNLFDLSNLITFLQVLQEKSN</sequence>
<dbReference type="EMBL" id="LJDB01000038">
    <property type="protein sequence ID" value="ONI41424.1"/>
    <property type="molecule type" value="Genomic_DNA"/>
</dbReference>
<accession>A0ACC8XEB1</accession>
<organism evidence="1 2">
    <name type="scientific">Candidatus Epulonipiscium fishelsonii</name>
    <dbReference type="NCBI Taxonomy" id="77094"/>
    <lineage>
        <taxon>Bacteria</taxon>
        <taxon>Bacillati</taxon>
        <taxon>Bacillota</taxon>
        <taxon>Clostridia</taxon>
        <taxon>Lachnospirales</taxon>
        <taxon>Lachnospiraceae</taxon>
        <taxon>Candidatus Epulonipiscium</taxon>
    </lineage>
</organism>
<keyword evidence="2" id="KW-1185">Reference proteome</keyword>
<protein>
    <submittedName>
        <fullName evidence="1">Uncharacterized protein</fullName>
    </submittedName>
</protein>
<evidence type="ECO:0000313" key="1">
    <source>
        <dbReference type="EMBL" id="ONI41424.1"/>
    </source>
</evidence>